<protein>
    <submittedName>
        <fullName evidence="1">Uncharacterized protein</fullName>
    </submittedName>
</protein>
<dbReference type="EMBL" id="CAJOBE010000404">
    <property type="protein sequence ID" value="CAF3635842.1"/>
    <property type="molecule type" value="Genomic_DNA"/>
</dbReference>
<comment type="caution">
    <text evidence="1">The sequence shown here is derived from an EMBL/GenBank/DDBJ whole genome shotgun (WGS) entry which is preliminary data.</text>
</comment>
<dbReference type="GO" id="GO:0006351">
    <property type="term" value="P:DNA-templated transcription"/>
    <property type="evidence" value="ECO:0007669"/>
    <property type="project" value="InterPro"/>
</dbReference>
<gene>
    <name evidence="2" type="ORF">FNK824_LOCUS5169</name>
    <name evidence="1" type="ORF">SEV965_LOCUS15845</name>
</gene>
<dbReference type="InterPro" id="IPR037249">
    <property type="entry name" value="TAFH/NHR1_dom_sf"/>
</dbReference>
<evidence type="ECO:0000313" key="2">
    <source>
        <dbReference type="EMBL" id="CAF3635842.1"/>
    </source>
</evidence>
<dbReference type="Proteomes" id="UP000663874">
    <property type="component" value="Unassembled WGS sequence"/>
</dbReference>
<dbReference type="Gene3D" id="1.20.120.1110">
    <property type="entry name" value="TAFH/NHR1 domain"/>
    <property type="match status" value="1"/>
</dbReference>
<name>A0A814P058_9BILA</name>
<reference evidence="1" key="1">
    <citation type="submission" date="2021-02" db="EMBL/GenBank/DDBJ databases">
        <authorList>
            <person name="Nowell W R."/>
        </authorList>
    </citation>
    <scope>NUCLEOTIDE SEQUENCE</scope>
</reference>
<dbReference type="EMBL" id="CAJNOU010000844">
    <property type="protein sequence ID" value="CAF1100540.1"/>
    <property type="molecule type" value="Genomic_DNA"/>
</dbReference>
<dbReference type="SUPFAM" id="SSF158553">
    <property type="entry name" value="TAFH domain-like"/>
    <property type="match status" value="1"/>
</dbReference>
<dbReference type="AlphaFoldDB" id="A0A814P058"/>
<evidence type="ECO:0000313" key="1">
    <source>
        <dbReference type="EMBL" id="CAF1100540.1"/>
    </source>
</evidence>
<dbReference type="Proteomes" id="UP000663889">
    <property type="component" value="Unassembled WGS sequence"/>
</dbReference>
<evidence type="ECO:0000313" key="3">
    <source>
        <dbReference type="Proteomes" id="UP000663889"/>
    </source>
</evidence>
<organism evidence="1 3">
    <name type="scientific">Rotaria sordida</name>
    <dbReference type="NCBI Taxonomy" id="392033"/>
    <lineage>
        <taxon>Eukaryota</taxon>
        <taxon>Metazoa</taxon>
        <taxon>Spiralia</taxon>
        <taxon>Gnathifera</taxon>
        <taxon>Rotifera</taxon>
        <taxon>Eurotatoria</taxon>
        <taxon>Bdelloidea</taxon>
        <taxon>Philodinida</taxon>
        <taxon>Philodinidae</taxon>
        <taxon>Rotaria</taxon>
    </lineage>
</organism>
<proteinExistence type="predicted"/>
<sequence>METTNHLEMISKLRQRLLRLIKLGEPNQLRSTTQINNDNNNNNNTRSLIDLTANVEECVRCLFNNSCSVETFIQDVQRILNVTIKSSLSFFLTEAIPLAHQYLQQHQYDPLSWETFKTITLQTSLSAGFFFWF</sequence>
<accession>A0A814P058</accession>